<gene>
    <name evidence="1" type="ORF">LCGC14_2464960</name>
</gene>
<sequence length="91" mass="10092">WGDLDVPCWKVVSVEGLGSAEEKDADFNAYLVDLADGKTEPKFYEAALQDSKVTNQPNIVEAITGRKLLDTLTEMKLLERDAEGILHKVKT</sequence>
<dbReference type="EMBL" id="LAZR01038471">
    <property type="protein sequence ID" value="KKL19490.1"/>
    <property type="molecule type" value="Genomic_DNA"/>
</dbReference>
<organism evidence="1">
    <name type="scientific">marine sediment metagenome</name>
    <dbReference type="NCBI Taxonomy" id="412755"/>
    <lineage>
        <taxon>unclassified sequences</taxon>
        <taxon>metagenomes</taxon>
        <taxon>ecological metagenomes</taxon>
    </lineage>
</organism>
<feature type="non-terminal residue" evidence="1">
    <location>
        <position position="1"/>
    </location>
</feature>
<accession>A0A0F9BCP0</accession>
<comment type="caution">
    <text evidence="1">The sequence shown here is derived from an EMBL/GenBank/DDBJ whole genome shotgun (WGS) entry which is preliminary data.</text>
</comment>
<protein>
    <submittedName>
        <fullName evidence="1">Uncharacterized protein</fullName>
    </submittedName>
</protein>
<proteinExistence type="predicted"/>
<dbReference type="AlphaFoldDB" id="A0A0F9BCP0"/>
<reference evidence="1" key="1">
    <citation type="journal article" date="2015" name="Nature">
        <title>Complex archaea that bridge the gap between prokaryotes and eukaryotes.</title>
        <authorList>
            <person name="Spang A."/>
            <person name="Saw J.H."/>
            <person name="Jorgensen S.L."/>
            <person name="Zaremba-Niedzwiedzka K."/>
            <person name="Martijn J."/>
            <person name="Lind A.E."/>
            <person name="van Eijk R."/>
            <person name="Schleper C."/>
            <person name="Guy L."/>
            <person name="Ettema T.J."/>
        </authorList>
    </citation>
    <scope>NUCLEOTIDE SEQUENCE</scope>
</reference>
<evidence type="ECO:0000313" key="1">
    <source>
        <dbReference type="EMBL" id="KKL19490.1"/>
    </source>
</evidence>
<name>A0A0F9BCP0_9ZZZZ</name>